<reference evidence="3 4" key="1">
    <citation type="submission" date="2018-09" db="EMBL/GenBank/DDBJ databases">
        <title>Nocardia yunnanensis sp. nov., an actinomycete isolated from a soil sample.</title>
        <authorList>
            <person name="Zhang J."/>
        </authorList>
    </citation>
    <scope>NUCLEOTIDE SEQUENCE [LARGE SCALE GENOMIC DNA]</scope>
    <source>
        <strain evidence="3 4">CFHS0054</strain>
    </source>
</reference>
<dbReference type="RefSeq" id="WP_120740234.1">
    <property type="nucleotide sequence ID" value="NZ_CP032568.1"/>
</dbReference>
<dbReference type="OrthoDB" id="4188337at2"/>
<dbReference type="Pfam" id="PF00805">
    <property type="entry name" value="Pentapeptide"/>
    <property type="match status" value="1"/>
</dbReference>
<dbReference type="SUPFAM" id="SSF141571">
    <property type="entry name" value="Pentapeptide repeat-like"/>
    <property type="match status" value="1"/>
</dbReference>
<sequence length="234" mass="24718">MSSGTHKSWVPRGLPHDAEASARVRDWLLEHKSGGLDASGLDLSDSDLSGGDFSESWFAETKFINAKLTDAELYRSDAAGADFTSADLTNTSLVRVNLDDAILRNAILDGANLVGASLYGVDAVGASLRGAALMGSSLIQVDFRGANLSNATVEENTFKVTVDQDTVFEGLHGTLFGPIKLVADDDELELGGSQLERWINERGGSVRVLAPRNRSASGPSTESPETNPTAEPPA</sequence>
<dbReference type="EMBL" id="CP032568">
    <property type="protein sequence ID" value="AYF76580.1"/>
    <property type="molecule type" value="Genomic_DNA"/>
</dbReference>
<dbReference type="InterPro" id="IPR001646">
    <property type="entry name" value="5peptide_repeat"/>
</dbReference>
<dbReference type="AlphaFoldDB" id="A0A386ZGQ0"/>
<dbReference type="PANTHER" id="PTHR47485">
    <property type="entry name" value="THYLAKOID LUMENAL 17.4 KDA PROTEIN, CHLOROPLASTIC"/>
    <property type="match status" value="1"/>
</dbReference>
<keyword evidence="4" id="KW-1185">Reference proteome</keyword>
<accession>A0A386ZGQ0</accession>
<proteinExistence type="predicted"/>
<evidence type="ECO:0000256" key="1">
    <source>
        <dbReference type="ARBA" id="ARBA00022737"/>
    </source>
</evidence>
<evidence type="ECO:0000313" key="3">
    <source>
        <dbReference type="EMBL" id="AYF76580.1"/>
    </source>
</evidence>
<feature type="region of interest" description="Disordered" evidence="2">
    <location>
        <begin position="209"/>
        <end position="234"/>
    </location>
</feature>
<dbReference type="KEGG" id="nyu:D7D52_25305"/>
<dbReference type="PANTHER" id="PTHR47485:SF1">
    <property type="entry name" value="THYLAKOID LUMENAL 17.4 KDA PROTEIN, CHLOROPLASTIC"/>
    <property type="match status" value="1"/>
</dbReference>
<evidence type="ECO:0000256" key="2">
    <source>
        <dbReference type="SAM" id="MobiDB-lite"/>
    </source>
</evidence>
<dbReference type="Gene3D" id="2.160.20.80">
    <property type="entry name" value="E3 ubiquitin-protein ligase SopA"/>
    <property type="match status" value="1"/>
</dbReference>
<name>A0A386ZGQ0_9NOCA</name>
<keyword evidence="1" id="KW-0677">Repeat</keyword>
<organism evidence="3 4">
    <name type="scientific">Nocardia yunnanensis</name>
    <dbReference type="NCBI Taxonomy" id="2382165"/>
    <lineage>
        <taxon>Bacteria</taxon>
        <taxon>Bacillati</taxon>
        <taxon>Actinomycetota</taxon>
        <taxon>Actinomycetes</taxon>
        <taxon>Mycobacteriales</taxon>
        <taxon>Nocardiaceae</taxon>
        <taxon>Nocardia</taxon>
    </lineage>
</organism>
<feature type="compositionally biased region" description="Polar residues" evidence="2">
    <location>
        <begin position="214"/>
        <end position="234"/>
    </location>
</feature>
<dbReference type="Proteomes" id="UP000267164">
    <property type="component" value="Chromosome"/>
</dbReference>
<gene>
    <name evidence="3" type="ORF">D7D52_25305</name>
</gene>
<protein>
    <submittedName>
        <fullName evidence="3">Pentapeptide repeat-containing protein</fullName>
    </submittedName>
</protein>
<evidence type="ECO:0000313" key="4">
    <source>
        <dbReference type="Proteomes" id="UP000267164"/>
    </source>
</evidence>